<proteinExistence type="predicted"/>
<name>A0A139XCP2_9CYAN</name>
<feature type="transmembrane region" description="Helical" evidence="1">
    <location>
        <begin position="23"/>
        <end position="43"/>
    </location>
</feature>
<dbReference type="STRING" id="128403.WA1_21100"/>
<sequence length="263" mass="29773">MATSNQPIVAKKLMTKSIFASKTIWRTVLAGVVYLAPLTVLEFGMMQVIPSMFNPLPAEASNRSYTDMLNALGRRETGQQNPRYDREEDTGLRFIGKYQFGEALLIDLGYYQARCGSYYVKGQPGPTRNEWNDTWTGKRNVRSLEDLKNSRNASNVHVQEYIIREAFHMNYDIINQELGKQGKSIRSYIGQSISGSQPITLSGLLAGAHLVGPWGVKDFLLNGTIHKDENFTTVVKYIDEFRGYSVTEQNVKGFPYTRKYCTP</sequence>
<keyword evidence="1" id="KW-1133">Transmembrane helix</keyword>
<gene>
    <name evidence="2" type="ORF">WA1_21100</name>
</gene>
<dbReference type="Proteomes" id="UP000076925">
    <property type="component" value="Unassembled WGS sequence"/>
</dbReference>
<keyword evidence="3" id="KW-1185">Reference proteome</keyword>
<dbReference type="AlphaFoldDB" id="A0A139XCP2"/>
<protein>
    <submittedName>
        <fullName evidence="2">Uncharacterized protein</fullName>
    </submittedName>
</protein>
<keyword evidence="1" id="KW-0812">Transmembrane</keyword>
<evidence type="ECO:0000313" key="3">
    <source>
        <dbReference type="Proteomes" id="UP000076925"/>
    </source>
</evidence>
<organism evidence="2 3">
    <name type="scientific">Scytonema hofmannii PCC 7110</name>
    <dbReference type="NCBI Taxonomy" id="128403"/>
    <lineage>
        <taxon>Bacteria</taxon>
        <taxon>Bacillati</taxon>
        <taxon>Cyanobacteriota</taxon>
        <taxon>Cyanophyceae</taxon>
        <taxon>Nostocales</taxon>
        <taxon>Scytonemataceae</taxon>
        <taxon>Scytonema</taxon>
    </lineage>
</organism>
<evidence type="ECO:0000313" key="2">
    <source>
        <dbReference type="EMBL" id="KYC42464.1"/>
    </source>
</evidence>
<accession>A0A139XCP2</accession>
<dbReference type="EMBL" id="ANNX02000020">
    <property type="protein sequence ID" value="KYC42464.1"/>
    <property type="molecule type" value="Genomic_DNA"/>
</dbReference>
<comment type="caution">
    <text evidence="2">The sequence shown here is derived from an EMBL/GenBank/DDBJ whole genome shotgun (WGS) entry which is preliminary data.</text>
</comment>
<dbReference type="OrthoDB" id="480426at2"/>
<evidence type="ECO:0000256" key="1">
    <source>
        <dbReference type="SAM" id="Phobius"/>
    </source>
</evidence>
<reference evidence="2 3" key="1">
    <citation type="journal article" date="2013" name="Genome Biol. Evol.">
        <title>Genomes of Stigonematalean cyanobacteria (subsection V) and the evolution of oxygenic photosynthesis from prokaryotes to plastids.</title>
        <authorList>
            <person name="Dagan T."/>
            <person name="Roettger M."/>
            <person name="Stucken K."/>
            <person name="Landan G."/>
            <person name="Koch R."/>
            <person name="Major P."/>
            <person name="Gould S.B."/>
            <person name="Goremykin V.V."/>
            <person name="Rippka R."/>
            <person name="Tandeau de Marsac N."/>
            <person name="Gugger M."/>
            <person name="Lockhart P.J."/>
            <person name="Allen J.F."/>
            <person name="Brune I."/>
            <person name="Maus I."/>
            <person name="Puhler A."/>
            <person name="Martin W.F."/>
        </authorList>
    </citation>
    <scope>NUCLEOTIDE SEQUENCE [LARGE SCALE GENOMIC DNA]</scope>
    <source>
        <strain evidence="2 3">PCC 7110</strain>
    </source>
</reference>
<keyword evidence="1" id="KW-0472">Membrane</keyword>